<evidence type="ECO:0000313" key="1">
    <source>
        <dbReference type="EMBL" id="MDR7166092.1"/>
    </source>
</evidence>
<comment type="caution">
    <text evidence="1">The sequence shown here is derived from an EMBL/GenBank/DDBJ whole genome shotgun (WGS) entry which is preliminary data.</text>
</comment>
<dbReference type="AlphaFoldDB" id="A0AAW8NFG6"/>
<protein>
    <submittedName>
        <fullName evidence="1">Uncharacterized protein</fullName>
    </submittedName>
</protein>
<dbReference type="Proteomes" id="UP001262032">
    <property type="component" value="Unassembled WGS sequence"/>
</dbReference>
<accession>A0AAW8NFG6</accession>
<reference evidence="1" key="1">
    <citation type="submission" date="2023-07" db="EMBL/GenBank/DDBJ databases">
        <title>Sorghum-associated microbial communities from plants grown in Nebraska, USA.</title>
        <authorList>
            <person name="Schachtman D."/>
        </authorList>
    </citation>
    <scope>NUCLEOTIDE SEQUENCE</scope>
    <source>
        <strain evidence="1">BE261</strain>
    </source>
</reference>
<organism evidence="1 2">
    <name type="scientific">Pseudarthrobacter oxydans</name>
    <name type="common">Arthrobacter oxydans</name>
    <dbReference type="NCBI Taxonomy" id="1671"/>
    <lineage>
        <taxon>Bacteria</taxon>
        <taxon>Bacillati</taxon>
        <taxon>Actinomycetota</taxon>
        <taxon>Actinomycetes</taxon>
        <taxon>Micrococcales</taxon>
        <taxon>Micrococcaceae</taxon>
        <taxon>Pseudarthrobacter</taxon>
    </lineage>
</organism>
<sequence length="45" mass="5161">MPSATSITSRPGRNHRHIKALAAIRARREAVKNKTYIAKRREFTV</sequence>
<gene>
    <name evidence="1" type="ORF">J2X12_004146</name>
</gene>
<dbReference type="EMBL" id="JAVDWN010000026">
    <property type="protein sequence ID" value="MDR7166092.1"/>
    <property type="molecule type" value="Genomic_DNA"/>
</dbReference>
<name>A0AAW8NFG6_PSEOX</name>
<evidence type="ECO:0000313" key="2">
    <source>
        <dbReference type="Proteomes" id="UP001262032"/>
    </source>
</evidence>
<proteinExistence type="predicted"/>